<keyword evidence="2" id="KW-0689">Ribosomal protein</keyword>
<dbReference type="EMBL" id="MU003772">
    <property type="protein sequence ID" value="KAF2724205.1"/>
    <property type="molecule type" value="Genomic_DNA"/>
</dbReference>
<evidence type="ECO:0000256" key="1">
    <source>
        <dbReference type="ARBA" id="ARBA00010254"/>
    </source>
</evidence>
<evidence type="ECO:0000256" key="3">
    <source>
        <dbReference type="ARBA" id="ARBA00023274"/>
    </source>
</evidence>
<sequence length="335" mass="36839">MSHRAITLPIRSLSRQASQQQWVCRRCIATQAEVTPSGSGAAPPPPFDPIRKQQKILARPLAHAVPPQYLQHTTTDALNPREKAQRDHTEPHKEIVGVVVSAGKMDRTVKVRVPTRRWEPKIGKYYASHSSHLVHDPNNSLAAGDVIRMHRLRASKTVEHVVASIITPFGTPIEERNPIPTPEDRLADYKEKRFRKLLRRKLRVQAAAGDATAIQRLKAMGLDPGDGAEEDVGGKGKAERGAGRKRTPTKGAILGEKGQKLPKGVLPGGKHEVGKIDARAKKNKESAMKLNEKAEENLLQAREKGEQLRQKGLGTDSALENVYAQRGTSKHGNEG</sequence>
<name>A0A9P4QDH0_9PEZI</name>
<dbReference type="PANTHER" id="PTHR10744:SF1">
    <property type="entry name" value="SMALL RIBOSOMAL SUBUNIT PROTEIN US17M"/>
    <property type="match status" value="1"/>
</dbReference>
<dbReference type="Gene3D" id="2.40.50.140">
    <property type="entry name" value="Nucleic acid-binding proteins"/>
    <property type="match status" value="1"/>
</dbReference>
<keyword evidence="6" id="KW-1185">Reference proteome</keyword>
<reference evidence="5" key="1">
    <citation type="journal article" date="2020" name="Stud. Mycol.">
        <title>101 Dothideomycetes genomes: a test case for predicting lifestyles and emergence of pathogens.</title>
        <authorList>
            <person name="Haridas S."/>
            <person name="Albert R."/>
            <person name="Binder M."/>
            <person name="Bloem J."/>
            <person name="Labutti K."/>
            <person name="Salamov A."/>
            <person name="Andreopoulos B."/>
            <person name="Baker S."/>
            <person name="Barry K."/>
            <person name="Bills G."/>
            <person name="Bluhm B."/>
            <person name="Cannon C."/>
            <person name="Castanera R."/>
            <person name="Culley D."/>
            <person name="Daum C."/>
            <person name="Ezra D."/>
            <person name="Gonzalez J."/>
            <person name="Henrissat B."/>
            <person name="Kuo A."/>
            <person name="Liang C."/>
            <person name="Lipzen A."/>
            <person name="Lutzoni F."/>
            <person name="Magnuson J."/>
            <person name="Mondo S."/>
            <person name="Nolan M."/>
            <person name="Ohm R."/>
            <person name="Pangilinan J."/>
            <person name="Park H.-J."/>
            <person name="Ramirez L."/>
            <person name="Alfaro M."/>
            <person name="Sun H."/>
            <person name="Tritt A."/>
            <person name="Yoshinaga Y."/>
            <person name="Zwiers L.-H."/>
            <person name="Turgeon B."/>
            <person name="Goodwin S."/>
            <person name="Spatafora J."/>
            <person name="Crous P."/>
            <person name="Grigoriev I."/>
        </authorList>
    </citation>
    <scope>NUCLEOTIDE SEQUENCE</scope>
    <source>
        <strain evidence="5">CBS 116435</strain>
    </source>
</reference>
<feature type="region of interest" description="Disordered" evidence="4">
    <location>
        <begin position="302"/>
        <end position="335"/>
    </location>
</feature>
<organism evidence="5 6">
    <name type="scientific">Polychaeton citri CBS 116435</name>
    <dbReference type="NCBI Taxonomy" id="1314669"/>
    <lineage>
        <taxon>Eukaryota</taxon>
        <taxon>Fungi</taxon>
        <taxon>Dikarya</taxon>
        <taxon>Ascomycota</taxon>
        <taxon>Pezizomycotina</taxon>
        <taxon>Dothideomycetes</taxon>
        <taxon>Dothideomycetidae</taxon>
        <taxon>Capnodiales</taxon>
        <taxon>Capnodiaceae</taxon>
        <taxon>Polychaeton</taxon>
    </lineage>
</organism>
<dbReference type="SUPFAM" id="SSF50249">
    <property type="entry name" value="Nucleic acid-binding proteins"/>
    <property type="match status" value="1"/>
</dbReference>
<dbReference type="PANTHER" id="PTHR10744">
    <property type="entry name" value="40S RIBOSOMAL PROTEIN S11 FAMILY MEMBER"/>
    <property type="match status" value="1"/>
</dbReference>
<protein>
    <submittedName>
        <fullName evidence="5">Nucleic acid-binding protein</fullName>
    </submittedName>
</protein>
<dbReference type="GO" id="GO:0003735">
    <property type="term" value="F:structural constituent of ribosome"/>
    <property type="evidence" value="ECO:0007669"/>
    <property type="project" value="InterPro"/>
</dbReference>
<keyword evidence="3" id="KW-0687">Ribonucleoprotein</keyword>
<accession>A0A9P4QDH0</accession>
<evidence type="ECO:0000313" key="5">
    <source>
        <dbReference type="EMBL" id="KAF2724205.1"/>
    </source>
</evidence>
<evidence type="ECO:0000256" key="4">
    <source>
        <dbReference type="SAM" id="MobiDB-lite"/>
    </source>
</evidence>
<proteinExistence type="inferred from homology"/>
<dbReference type="GO" id="GO:1990904">
    <property type="term" value="C:ribonucleoprotein complex"/>
    <property type="evidence" value="ECO:0007669"/>
    <property type="project" value="UniProtKB-KW"/>
</dbReference>
<feature type="region of interest" description="Disordered" evidence="4">
    <location>
        <begin position="221"/>
        <end position="274"/>
    </location>
</feature>
<feature type="compositionally biased region" description="Basic and acidic residues" evidence="4">
    <location>
        <begin position="79"/>
        <end position="90"/>
    </location>
</feature>
<comment type="similarity">
    <text evidence="1">Belongs to the universal ribosomal protein uS17 family.</text>
</comment>
<dbReference type="OrthoDB" id="274752at2759"/>
<feature type="region of interest" description="Disordered" evidence="4">
    <location>
        <begin position="71"/>
        <end position="90"/>
    </location>
</feature>
<feature type="compositionally biased region" description="Basic and acidic residues" evidence="4">
    <location>
        <begin position="232"/>
        <end position="242"/>
    </location>
</feature>
<dbReference type="GO" id="GO:0006412">
    <property type="term" value="P:translation"/>
    <property type="evidence" value="ECO:0007669"/>
    <property type="project" value="InterPro"/>
</dbReference>
<dbReference type="Proteomes" id="UP000799441">
    <property type="component" value="Unassembled WGS sequence"/>
</dbReference>
<dbReference type="AlphaFoldDB" id="A0A9P4QDH0"/>
<evidence type="ECO:0000256" key="2">
    <source>
        <dbReference type="ARBA" id="ARBA00022980"/>
    </source>
</evidence>
<evidence type="ECO:0000313" key="6">
    <source>
        <dbReference type="Proteomes" id="UP000799441"/>
    </source>
</evidence>
<dbReference type="GO" id="GO:0005840">
    <property type="term" value="C:ribosome"/>
    <property type="evidence" value="ECO:0007669"/>
    <property type="project" value="UniProtKB-KW"/>
</dbReference>
<comment type="caution">
    <text evidence="5">The sequence shown here is derived from an EMBL/GenBank/DDBJ whole genome shotgun (WGS) entry which is preliminary data.</text>
</comment>
<dbReference type="GO" id="GO:0005739">
    <property type="term" value="C:mitochondrion"/>
    <property type="evidence" value="ECO:0007669"/>
    <property type="project" value="TreeGrafter"/>
</dbReference>
<dbReference type="Pfam" id="PF00366">
    <property type="entry name" value="Ribosomal_S17"/>
    <property type="match status" value="1"/>
</dbReference>
<gene>
    <name evidence="5" type="ORF">K431DRAFT_336861</name>
</gene>
<dbReference type="CDD" id="cd00364">
    <property type="entry name" value="Ribosomal_uS17"/>
    <property type="match status" value="1"/>
</dbReference>
<dbReference type="InterPro" id="IPR012340">
    <property type="entry name" value="NA-bd_OB-fold"/>
</dbReference>
<dbReference type="InterPro" id="IPR000266">
    <property type="entry name" value="Ribosomal_uS17"/>
</dbReference>